<dbReference type="EMBL" id="JACPSX010000066">
    <property type="protein sequence ID" value="MBI3014219.1"/>
    <property type="molecule type" value="Genomic_DNA"/>
</dbReference>
<dbReference type="AlphaFoldDB" id="A0A932GNG8"/>
<sequence length="338" mass="37037">MKREVALRFRKTSWCLFILAAFVLWGPRVVQAQQKPLTVGYAALAAEMSPLWNAYEAKLFPRYGVSVEMVYLQSGSLAAQALVSGNVPIVSITGIPIVQAVLAGAPLVMVAGTVNAFPMSIVSIPSIRQLQDLKGKRMAVARFGSASDLSARIALEHFGLKPDRDVTMIQVGSAPNTLAAVKAGSAEAGCFTETYVYTAEKAGLQQLLRLGSLGLEIQWTGVAVNRQALAEHQNDLERFLKAYIQGIALFYKDPAFSKKVLGKYLRASDPELVEQNYKTYAQYFQKKPYPTQKGIQTILDILKARNPKAATAKTEDFIDSQIVAKLDREGFIDGLYKP</sequence>
<dbReference type="PANTHER" id="PTHR30024">
    <property type="entry name" value="ALIPHATIC SULFONATES-BINDING PROTEIN-RELATED"/>
    <property type="match status" value="1"/>
</dbReference>
<evidence type="ECO:0000313" key="6">
    <source>
        <dbReference type="Proteomes" id="UP000741360"/>
    </source>
</evidence>
<comment type="caution">
    <text evidence="5">The sequence shown here is derived from an EMBL/GenBank/DDBJ whole genome shotgun (WGS) entry which is preliminary data.</text>
</comment>
<dbReference type="PANTHER" id="PTHR30024:SF47">
    <property type="entry name" value="TAURINE-BINDING PERIPLASMIC PROTEIN"/>
    <property type="match status" value="1"/>
</dbReference>
<dbReference type="SUPFAM" id="SSF53850">
    <property type="entry name" value="Periplasmic binding protein-like II"/>
    <property type="match status" value="1"/>
</dbReference>
<dbReference type="Gene3D" id="3.40.190.10">
    <property type="entry name" value="Periplasmic binding protein-like II"/>
    <property type="match status" value="2"/>
</dbReference>
<protein>
    <submittedName>
        <fullName evidence="5">ABC transporter substrate-binding protein</fullName>
    </submittedName>
</protein>
<name>A0A932GNG8_UNCTE</name>
<keyword evidence="3" id="KW-0732">Signal</keyword>
<evidence type="ECO:0000256" key="1">
    <source>
        <dbReference type="ARBA" id="ARBA00004418"/>
    </source>
</evidence>
<reference evidence="5" key="1">
    <citation type="submission" date="2020-07" db="EMBL/GenBank/DDBJ databases">
        <title>Huge and variable diversity of episymbiotic CPR bacteria and DPANN archaea in groundwater ecosystems.</title>
        <authorList>
            <person name="He C.Y."/>
            <person name="Keren R."/>
            <person name="Whittaker M."/>
            <person name="Farag I.F."/>
            <person name="Doudna J."/>
            <person name="Cate J.H.D."/>
            <person name="Banfield J.F."/>
        </authorList>
    </citation>
    <scope>NUCLEOTIDE SEQUENCE</scope>
    <source>
        <strain evidence="5">NC_groundwater_717_Ag_S-0.2um_59_8</strain>
    </source>
</reference>
<dbReference type="Proteomes" id="UP000741360">
    <property type="component" value="Unassembled WGS sequence"/>
</dbReference>
<gene>
    <name evidence="5" type="ORF">HYY65_03930</name>
</gene>
<dbReference type="GO" id="GO:0042597">
    <property type="term" value="C:periplasmic space"/>
    <property type="evidence" value="ECO:0007669"/>
    <property type="project" value="UniProtKB-SubCell"/>
</dbReference>
<evidence type="ECO:0000313" key="5">
    <source>
        <dbReference type="EMBL" id="MBI3014219.1"/>
    </source>
</evidence>
<evidence type="ECO:0000256" key="2">
    <source>
        <dbReference type="ARBA" id="ARBA00010742"/>
    </source>
</evidence>
<comment type="similarity">
    <text evidence="2">Belongs to the bacterial solute-binding protein SsuA/TauA family.</text>
</comment>
<feature type="domain" description="SsuA/THI5-like" evidence="4">
    <location>
        <begin position="50"/>
        <end position="255"/>
    </location>
</feature>
<dbReference type="Pfam" id="PF09084">
    <property type="entry name" value="NMT1"/>
    <property type="match status" value="1"/>
</dbReference>
<accession>A0A932GNG8</accession>
<proteinExistence type="inferred from homology"/>
<evidence type="ECO:0000259" key="4">
    <source>
        <dbReference type="Pfam" id="PF09084"/>
    </source>
</evidence>
<dbReference type="InterPro" id="IPR015168">
    <property type="entry name" value="SsuA/THI5"/>
</dbReference>
<evidence type="ECO:0000256" key="3">
    <source>
        <dbReference type="ARBA" id="ARBA00022729"/>
    </source>
</evidence>
<comment type="subcellular location">
    <subcellularLocation>
        <location evidence="1">Periplasm</location>
    </subcellularLocation>
</comment>
<organism evidence="5 6">
    <name type="scientific">Tectimicrobiota bacterium</name>
    <dbReference type="NCBI Taxonomy" id="2528274"/>
    <lineage>
        <taxon>Bacteria</taxon>
        <taxon>Pseudomonadati</taxon>
        <taxon>Nitrospinota/Tectimicrobiota group</taxon>
        <taxon>Candidatus Tectimicrobiota</taxon>
    </lineage>
</organism>